<comment type="caution">
    <text evidence="1">The sequence shown here is derived from an EMBL/GenBank/DDBJ whole genome shotgun (WGS) entry which is preliminary data.</text>
</comment>
<dbReference type="eggNOG" id="ENOG5031UUM">
    <property type="taxonomic scope" value="Bacteria"/>
</dbReference>
<gene>
    <name evidence="1" type="ORF">MVAC_15758</name>
</gene>
<protein>
    <submittedName>
        <fullName evidence="1">Uncharacterized protein</fullName>
    </submittedName>
</protein>
<sequence>MPSRRFRPVGSLGEAARHRIVVLAYEVAPVVASVGGFLCDRAREGWDVSVLVSTPADTRPLTILGVSVHPSAADVETLLAEIPAGTTVAVQDRMLDADGSIRHLLRALALRPDVTVAVWGECGPARPDAIDHRPTVAAAAFKAHALRAASGTDPRCAAVEVLHRVHAGSLRRLYPV</sequence>
<dbReference type="Proteomes" id="UP000006072">
    <property type="component" value="Unassembled WGS sequence"/>
</dbReference>
<dbReference type="AlphaFoldDB" id="K0V0F5"/>
<dbReference type="PATRIC" id="fig|1194972.3.peg.3149"/>
<dbReference type="RefSeq" id="WP_003933224.1">
    <property type="nucleotide sequence ID" value="NZ_JH814699.1"/>
</dbReference>
<organism evidence="1 2">
    <name type="scientific">Mycolicibacterium vaccae ATCC 25954</name>
    <dbReference type="NCBI Taxonomy" id="1194972"/>
    <lineage>
        <taxon>Bacteria</taxon>
        <taxon>Bacillati</taxon>
        <taxon>Actinomycetota</taxon>
        <taxon>Actinomycetes</taxon>
        <taxon>Mycobacteriales</taxon>
        <taxon>Mycobacteriaceae</taxon>
        <taxon>Mycolicibacterium</taxon>
    </lineage>
</organism>
<proteinExistence type="predicted"/>
<reference evidence="1 2" key="1">
    <citation type="journal article" date="2012" name="J. Bacteriol.">
        <title>Complete Genome Sequence of Mycobacterium vaccae Type Strain ATCC 25954.</title>
        <authorList>
            <person name="Ho Y.S."/>
            <person name="Adroub S.A."/>
            <person name="Abadi M."/>
            <person name="Al Alwan B."/>
            <person name="Alkhateeb R."/>
            <person name="Gao G."/>
            <person name="Ragab A."/>
            <person name="Ali S."/>
            <person name="van Soolingen D."/>
            <person name="Bitter W."/>
            <person name="Pain A."/>
            <person name="Abdallah A.M."/>
        </authorList>
    </citation>
    <scope>NUCLEOTIDE SEQUENCE [LARGE SCALE GENOMIC DNA]</scope>
    <source>
        <strain evidence="1 2">ATCC 25954</strain>
    </source>
</reference>
<evidence type="ECO:0000313" key="2">
    <source>
        <dbReference type="Proteomes" id="UP000006072"/>
    </source>
</evidence>
<dbReference type="EMBL" id="ALQA01000032">
    <property type="protein sequence ID" value="EJZ08373.1"/>
    <property type="molecule type" value="Genomic_DNA"/>
</dbReference>
<evidence type="ECO:0000313" key="1">
    <source>
        <dbReference type="EMBL" id="EJZ08373.1"/>
    </source>
</evidence>
<keyword evidence="2" id="KW-1185">Reference proteome</keyword>
<name>K0V0F5_MYCVA</name>
<accession>K0V0F5</accession>
<dbReference type="HOGENOM" id="CLU_119023_0_0_11"/>